<reference evidence="1 2" key="1">
    <citation type="submission" date="2023-03" db="EMBL/GenBank/DDBJ databases">
        <title>WGS of Gossypium arboreum.</title>
        <authorList>
            <person name="Yu D."/>
        </authorList>
    </citation>
    <scope>NUCLEOTIDE SEQUENCE [LARGE SCALE GENOMIC DNA]</scope>
    <source>
        <tissue evidence="1">Leaf</tissue>
    </source>
</reference>
<sequence length="142" mass="16367">MQKQFIKIQQDMREMLELQRNMMGQLTQLLAVEFEKKSGLVVNSEEDVEEIIYSPGFTAISVPTEPDMQGVPFIIEPQYQIDTSALLSFPMGSSFNPEDDQAKLFVLAETKKRKEWTLKATKKKEREQIVRVGITRVVQSRL</sequence>
<gene>
    <name evidence="1" type="ORF">PVK06_005168</name>
</gene>
<comment type="caution">
    <text evidence="1">The sequence shown here is derived from an EMBL/GenBank/DDBJ whole genome shotgun (WGS) entry which is preliminary data.</text>
</comment>
<accession>A0ABR0QV83</accession>
<dbReference type="Proteomes" id="UP001358586">
    <property type="component" value="Chromosome 2"/>
</dbReference>
<organism evidence="1 2">
    <name type="scientific">Gossypium arboreum</name>
    <name type="common">Tree cotton</name>
    <name type="synonym">Gossypium nanking</name>
    <dbReference type="NCBI Taxonomy" id="29729"/>
    <lineage>
        <taxon>Eukaryota</taxon>
        <taxon>Viridiplantae</taxon>
        <taxon>Streptophyta</taxon>
        <taxon>Embryophyta</taxon>
        <taxon>Tracheophyta</taxon>
        <taxon>Spermatophyta</taxon>
        <taxon>Magnoliopsida</taxon>
        <taxon>eudicotyledons</taxon>
        <taxon>Gunneridae</taxon>
        <taxon>Pentapetalae</taxon>
        <taxon>rosids</taxon>
        <taxon>malvids</taxon>
        <taxon>Malvales</taxon>
        <taxon>Malvaceae</taxon>
        <taxon>Malvoideae</taxon>
        <taxon>Gossypium</taxon>
    </lineage>
</organism>
<name>A0ABR0QV83_GOSAR</name>
<evidence type="ECO:0000313" key="1">
    <source>
        <dbReference type="EMBL" id="KAK5842777.1"/>
    </source>
</evidence>
<protein>
    <submittedName>
        <fullName evidence="1">Uncharacterized protein</fullName>
    </submittedName>
</protein>
<dbReference type="EMBL" id="JARKNE010000002">
    <property type="protein sequence ID" value="KAK5842777.1"/>
    <property type="molecule type" value="Genomic_DNA"/>
</dbReference>
<evidence type="ECO:0000313" key="2">
    <source>
        <dbReference type="Proteomes" id="UP001358586"/>
    </source>
</evidence>
<proteinExistence type="predicted"/>
<keyword evidence="2" id="KW-1185">Reference proteome</keyword>